<evidence type="ECO:0000313" key="5">
    <source>
        <dbReference type="Proteomes" id="UP000604046"/>
    </source>
</evidence>
<protein>
    <submittedName>
        <fullName evidence="4">Uncharacterized protein</fullName>
    </submittedName>
</protein>
<keyword evidence="2" id="KW-0539">Nucleus</keyword>
<comment type="subcellular location">
    <subcellularLocation>
        <location evidence="1">Nucleus</location>
    </subcellularLocation>
</comment>
<feature type="compositionally biased region" description="Basic and acidic residues" evidence="3">
    <location>
        <begin position="387"/>
        <end position="398"/>
    </location>
</feature>
<comment type="caution">
    <text evidence="4">The sequence shown here is derived from an EMBL/GenBank/DDBJ whole genome shotgun (WGS) entry which is preliminary data.</text>
</comment>
<reference evidence="4" key="1">
    <citation type="submission" date="2021-02" db="EMBL/GenBank/DDBJ databases">
        <authorList>
            <person name="Dougan E. K."/>
            <person name="Rhodes N."/>
            <person name="Thang M."/>
            <person name="Chan C."/>
        </authorList>
    </citation>
    <scope>NUCLEOTIDE SEQUENCE</scope>
</reference>
<feature type="region of interest" description="Disordered" evidence="3">
    <location>
        <begin position="369"/>
        <end position="402"/>
    </location>
</feature>
<dbReference type="PANTHER" id="PTHR13213">
    <property type="entry name" value="MYB-BINDING PROTEIN 1A FAMILY MEMBER"/>
    <property type="match status" value="1"/>
</dbReference>
<evidence type="ECO:0000256" key="1">
    <source>
        <dbReference type="ARBA" id="ARBA00004123"/>
    </source>
</evidence>
<dbReference type="Proteomes" id="UP000604046">
    <property type="component" value="Unassembled WGS sequence"/>
</dbReference>
<evidence type="ECO:0000256" key="2">
    <source>
        <dbReference type="ARBA" id="ARBA00023242"/>
    </source>
</evidence>
<keyword evidence="5" id="KW-1185">Reference proteome</keyword>
<accession>A0A812NY42</accession>
<dbReference type="InterPro" id="IPR007015">
    <property type="entry name" value="DNA_pol_V/MYBBP1A"/>
</dbReference>
<dbReference type="EMBL" id="CAJNDS010002117">
    <property type="protein sequence ID" value="CAE7336795.1"/>
    <property type="molecule type" value="Genomic_DNA"/>
</dbReference>
<dbReference type="PANTHER" id="PTHR13213:SF2">
    <property type="entry name" value="MYB-BINDING PROTEIN 1A"/>
    <property type="match status" value="1"/>
</dbReference>
<sequence>MLQVLPDLPVQTQCRVWGEHLWVCNTEYCCIFIEPVRAVWPILPGQGFCLALAEVLQAFPGELATVLKLVDQTSELQSGLKATEQKERLLGRLLVYAAVLQAGSLRHKPAAQGGNGHEALASEVVSKLGRGLLQVYNARPYMAPVAASILADTCGELCQGGHYAQVPEVISEWKLDQKVGEGEGMASLDGNVCGLVIGLRTAYEDAIRAGMTPSSLKSWPSCVRKDVLQGDVLPKVAKNLGKALAALPVGDPVPPLLAAFCAWWVRPYKGRDPVALQERIWPALEEGLFPDHRSPAALAQGFRGMAELATQLRSAGEDAKVDEVLAGFFQQFETGWSLLLGTVAWNKAPAYQSAVHAHSRLVAIVGGHRDVGQPAHPKAHQKKGQKQKPDDGAQRQDLDELPPFSISDETRLTILEALQSRKEFQKVPGNLQRQWQQALLAPLSPPGVRSRCSSLIASIAKGKGPTTRVAVVQLEHLAVHSKAPDEVILAVVFLLFTTAYFGSSTGSGAFSLRSFKEAVGLPTMPPEVDDVEVPVVKIVEEEREDWRTKVWSALAQLSRHTLPEAAERLVSGQEGPGSLASSPDFFAESTGVSNVGGWRDGVRRPRRFSGTAFHEGAKSCAERTWDGLFADEAKSPPDEDEQPHVAALMNLRTLEGDWVLNKGKSELLDPLLLVMDISWHPALPTRCDPPEYTEYRISVTRHFFTPVHMGHPLYSVIPLDGSVVKVPSPAGGTAQVRCLTRSPKQVVVLWARPSHVGGNCMQDTWILLDSDRATRRLEYRGTCITLEYVRKR</sequence>
<name>A0A812NY42_9DINO</name>
<evidence type="ECO:0000313" key="4">
    <source>
        <dbReference type="EMBL" id="CAE7336795.1"/>
    </source>
</evidence>
<evidence type="ECO:0000256" key="3">
    <source>
        <dbReference type="SAM" id="MobiDB-lite"/>
    </source>
</evidence>
<organism evidence="4 5">
    <name type="scientific">Symbiodinium natans</name>
    <dbReference type="NCBI Taxonomy" id="878477"/>
    <lineage>
        <taxon>Eukaryota</taxon>
        <taxon>Sar</taxon>
        <taxon>Alveolata</taxon>
        <taxon>Dinophyceae</taxon>
        <taxon>Suessiales</taxon>
        <taxon>Symbiodiniaceae</taxon>
        <taxon>Symbiodinium</taxon>
    </lineage>
</organism>
<dbReference type="Pfam" id="PF04931">
    <property type="entry name" value="DNA_pol_phi"/>
    <property type="match status" value="1"/>
</dbReference>
<gene>
    <name evidence="4" type="ORF">SNAT2548_LOCUS17630</name>
</gene>
<dbReference type="GO" id="GO:0006355">
    <property type="term" value="P:regulation of DNA-templated transcription"/>
    <property type="evidence" value="ECO:0007669"/>
    <property type="project" value="InterPro"/>
</dbReference>
<dbReference type="GO" id="GO:0003677">
    <property type="term" value="F:DNA binding"/>
    <property type="evidence" value="ECO:0007669"/>
    <property type="project" value="InterPro"/>
</dbReference>
<dbReference type="OrthoDB" id="426540at2759"/>
<dbReference type="GO" id="GO:0005730">
    <property type="term" value="C:nucleolus"/>
    <property type="evidence" value="ECO:0007669"/>
    <property type="project" value="InterPro"/>
</dbReference>
<dbReference type="AlphaFoldDB" id="A0A812NY42"/>
<proteinExistence type="predicted"/>
<feature type="compositionally biased region" description="Basic residues" evidence="3">
    <location>
        <begin position="377"/>
        <end position="386"/>
    </location>
</feature>